<dbReference type="Pfam" id="PF13649">
    <property type="entry name" value="Methyltransf_25"/>
    <property type="match status" value="1"/>
</dbReference>
<dbReference type="Pfam" id="PF22528">
    <property type="entry name" value="PRMT_C"/>
    <property type="match status" value="1"/>
</dbReference>
<proteinExistence type="predicted"/>
<accession>A0A2H8U0G2</accession>
<keyword evidence="3 6" id="KW-0808">Transferase</keyword>
<dbReference type="GO" id="GO:0035242">
    <property type="term" value="F:protein-arginine omega-N asymmetric methyltransferase activity"/>
    <property type="evidence" value="ECO:0007669"/>
    <property type="project" value="UniProtKB-EC"/>
</dbReference>
<dbReference type="GO" id="GO:0042054">
    <property type="term" value="F:histone methyltransferase activity"/>
    <property type="evidence" value="ECO:0007669"/>
    <property type="project" value="TreeGrafter"/>
</dbReference>
<reference evidence="9" key="1">
    <citation type="submission" date="2017-10" db="EMBL/GenBank/DDBJ databases">
        <title>Transcriptome Assembly of Sugarcane Aphid Adults.</title>
        <authorList>
            <person name="Scully E.D."/>
            <person name="Palmer N.A."/>
            <person name="Geib S.M."/>
            <person name="Sarath G."/>
            <person name="Sattler S.E."/>
        </authorList>
    </citation>
    <scope>NUCLEOTIDE SEQUENCE</scope>
    <source>
        <tissue evidence="9">Whole body</tissue>
    </source>
</reference>
<dbReference type="CDD" id="cd02440">
    <property type="entry name" value="AdoMet_MTases"/>
    <property type="match status" value="1"/>
</dbReference>
<dbReference type="SUPFAM" id="SSF53335">
    <property type="entry name" value="S-adenosyl-L-methionine-dependent methyltransferases"/>
    <property type="match status" value="1"/>
</dbReference>
<keyword evidence="4 6" id="KW-0949">S-adenosyl-L-methionine</keyword>
<dbReference type="GO" id="GO:0032259">
    <property type="term" value="P:methylation"/>
    <property type="evidence" value="ECO:0007669"/>
    <property type="project" value="UniProtKB-KW"/>
</dbReference>
<evidence type="ECO:0000313" key="9">
    <source>
        <dbReference type="EMBL" id="MBW18888.1"/>
    </source>
</evidence>
<evidence type="ECO:0000256" key="6">
    <source>
        <dbReference type="PROSITE-ProRule" id="PRU01015"/>
    </source>
</evidence>
<dbReference type="InterPro" id="IPR029063">
    <property type="entry name" value="SAM-dependent_MTases_sf"/>
</dbReference>
<dbReference type="PANTHER" id="PTHR11006">
    <property type="entry name" value="PROTEIN ARGININE N-METHYLTRANSFERASE"/>
    <property type="match status" value="1"/>
</dbReference>
<dbReference type="GO" id="GO:0005634">
    <property type="term" value="C:nucleus"/>
    <property type="evidence" value="ECO:0007669"/>
    <property type="project" value="TreeGrafter"/>
</dbReference>
<dbReference type="InterPro" id="IPR055135">
    <property type="entry name" value="PRMT_dom"/>
</dbReference>
<evidence type="ECO:0000256" key="3">
    <source>
        <dbReference type="ARBA" id="ARBA00022679"/>
    </source>
</evidence>
<dbReference type="AlphaFoldDB" id="A0A2H8U0G2"/>
<feature type="domain" description="Protein arginine N-methyltransferase" evidence="8">
    <location>
        <begin position="131"/>
        <end position="287"/>
    </location>
</feature>
<evidence type="ECO:0000256" key="5">
    <source>
        <dbReference type="ARBA" id="ARBA00049303"/>
    </source>
</evidence>
<dbReference type="FunFam" id="3.40.50.150:FF:000003">
    <property type="entry name" value="Blast:Protein arginine N-methyltransferase 1"/>
    <property type="match status" value="1"/>
</dbReference>
<evidence type="ECO:0000259" key="7">
    <source>
        <dbReference type="Pfam" id="PF13649"/>
    </source>
</evidence>
<dbReference type="PANTHER" id="PTHR11006:SF122">
    <property type="entry name" value="ARGININE METHYLTRANSFERASE 8"/>
    <property type="match status" value="1"/>
</dbReference>
<evidence type="ECO:0000259" key="8">
    <source>
        <dbReference type="Pfam" id="PF22528"/>
    </source>
</evidence>
<dbReference type="OrthoDB" id="7848332at2759"/>
<protein>
    <recommendedName>
        <fullName evidence="1">type I protein arginine methyltransferase</fullName>
        <ecNumber evidence="1">2.1.1.319</ecNumber>
    </recommendedName>
</protein>
<evidence type="ECO:0000256" key="1">
    <source>
        <dbReference type="ARBA" id="ARBA00011925"/>
    </source>
</evidence>
<gene>
    <name evidence="9" type="primary">PRMT6_0</name>
</gene>
<dbReference type="Gene3D" id="2.70.160.11">
    <property type="entry name" value="Hnrnp arginine n-methyltransferase1"/>
    <property type="match status" value="1"/>
</dbReference>
<organism evidence="9">
    <name type="scientific">Melanaphis sacchari</name>
    <dbReference type="NCBI Taxonomy" id="742174"/>
    <lineage>
        <taxon>Eukaryota</taxon>
        <taxon>Metazoa</taxon>
        <taxon>Ecdysozoa</taxon>
        <taxon>Arthropoda</taxon>
        <taxon>Hexapoda</taxon>
        <taxon>Insecta</taxon>
        <taxon>Pterygota</taxon>
        <taxon>Neoptera</taxon>
        <taxon>Paraneoptera</taxon>
        <taxon>Hemiptera</taxon>
        <taxon>Sternorrhyncha</taxon>
        <taxon>Aphidomorpha</taxon>
        <taxon>Aphidoidea</taxon>
        <taxon>Aphididae</taxon>
        <taxon>Aphidini</taxon>
        <taxon>Melanaphis</taxon>
    </lineage>
</organism>
<dbReference type="Gene3D" id="3.40.50.150">
    <property type="entry name" value="Vaccinia Virus protein VP39"/>
    <property type="match status" value="1"/>
</dbReference>
<keyword evidence="2 6" id="KW-0489">Methyltransferase</keyword>
<name>A0A2H8U0G2_9HEMI</name>
<feature type="domain" description="Methyltransferase" evidence="7">
    <location>
        <begin position="27"/>
        <end position="123"/>
    </location>
</feature>
<comment type="catalytic activity">
    <reaction evidence="5">
        <text>L-arginyl-[protein] + S-adenosyl-L-methionine = N(omega)-methyl-L-arginyl-[protein] + S-adenosyl-L-homocysteine + H(+)</text>
        <dbReference type="Rhea" id="RHEA:48100"/>
        <dbReference type="Rhea" id="RHEA-COMP:10532"/>
        <dbReference type="Rhea" id="RHEA-COMP:11990"/>
        <dbReference type="ChEBI" id="CHEBI:15378"/>
        <dbReference type="ChEBI" id="CHEBI:29965"/>
        <dbReference type="ChEBI" id="CHEBI:57856"/>
        <dbReference type="ChEBI" id="CHEBI:59789"/>
        <dbReference type="ChEBI" id="CHEBI:65280"/>
    </reaction>
    <physiologicalReaction direction="left-to-right" evidence="5">
        <dbReference type="Rhea" id="RHEA:48101"/>
    </physiologicalReaction>
</comment>
<dbReference type="EMBL" id="GFXV01007083">
    <property type="protein sequence ID" value="MBW18888.1"/>
    <property type="molecule type" value="Transcribed_RNA"/>
</dbReference>
<dbReference type="InterPro" id="IPR025799">
    <property type="entry name" value="Arg_MeTrfase"/>
</dbReference>
<dbReference type="InterPro" id="IPR041698">
    <property type="entry name" value="Methyltransf_25"/>
</dbReference>
<sequence>MIQDSARTETYKNAILSSRSVFEGKIVLDVGAGTGILSIFCAQAGATKVFAVEASKTAEIARQLVAENHFSDTIEVVYSKVEDVTLPYQVDIIVSEWMGFYMLHESMLDSVIVARDKFLKPDGLMFPSHCTLYASPCALPDLYSEWDNVCGVKMRSFAQALRSLYLNRPKIMSVQVENILAHNVSPIIELDLKVCQSQQLDSIIAQRYLTIVEKSGIYQGICFWFDVQFPTTGTTLSTSPSSPITHWKQTIIVLPTQIEVEEGDAVMFNVQFNRNSPNSRHYSINLEMLNSEQETHPNPCECNQTKCKIIKTFLSVTKNISDDDDDSSIDDQNVDL</sequence>
<evidence type="ECO:0000256" key="2">
    <source>
        <dbReference type="ARBA" id="ARBA00022603"/>
    </source>
</evidence>
<dbReference type="EC" id="2.1.1.319" evidence="1"/>
<dbReference type="PROSITE" id="PS51678">
    <property type="entry name" value="SAM_MT_PRMT"/>
    <property type="match status" value="1"/>
</dbReference>
<evidence type="ECO:0000256" key="4">
    <source>
        <dbReference type="ARBA" id="ARBA00022691"/>
    </source>
</evidence>
<dbReference type="GO" id="GO:0035241">
    <property type="term" value="F:protein-arginine omega-N monomethyltransferase activity"/>
    <property type="evidence" value="ECO:0007669"/>
    <property type="project" value="TreeGrafter"/>
</dbReference>